<dbReference type="EMBL" id="CP017766">
    <property type="protein sequence ID" value="AUB56128.1"/>
    <property type="molecule type" value="Genomic_DNA"/>
</dbReference>
<name>A0A2H4VDE5_9EURY</name>
<proteinExistence type="predicted"/>
<feature type="transmembrane region" description="Helical" evidence="8">
    <location>
        <begin position="204"/>
        <end position="224"/>
    </location>
</feature>
<dbReference type="GO" id="GO:0008610">
    <property type="term" value="P:lipid biosynthetic process"/>
    <property type="evidence" value="ECO:0007669"/>
    <property type="project" value="UniProtKB-ARBA"/>
</dbReference>
<dbReference type="Proteomes" id="UP000232806">
    <property type="component" value="Chromosome"/>
</dbReference>
<keyword evidence="5 8" id="KW-0812">Transmembrane</keyword>
<sequence>MTRNIFTRSNLLNWICLLILILTVSLVVYYRVRMQIIIGPFWDTYSYLVNALEFAGMGTGYFELERAPMIPFLTSLLFRIGLVSELAIYIVDGLIFIFGALGLYLIFKLRFNPVESLAGTTLYISFPLILGWLGLGYVDLASVSFSVWALYATVLAVDHNPRYFYLAFPLVMAAFLTRFTAGFVVFPIVLYILIGGSYLKDFRYMLKGFLASLVLLIPYLIFMFQKTGDPFFSIAWSLSFRGESLQEHFAYTDNPFYYFQHLNSYIATQGPLHHWIYYLIITIIIIGLVIYFYNIFRSRESITENIFQNKASLLRIKIILLAILALGFLITLNKISYLASIAIFFFVCFLSYNLLKGREGFQLDILFLSWFVTQFLSIVSFALKVDRYFIPMAPAMAYFIVLALHQVSGEIKINYRKHNLTTYLLSFLLILVAISTTSIYLDDTQHNRENYMYSDFAPNHKLTVNINSAVEKLEKYDPSYHDKNIRAEVWPAYIFKLQTNMSEHPSFNNTTLLNHELEKNDIDYYISLNPTRLGSYFEIARAGDITIYQQDPDEIEDKPRMLYIGQNWQHYVDQVLGIRAFVEYEGQGRFSIGKATEIDSHSLEELQQYPYILLYNFKWHNQQKTEELLLNYVKSGGTLIIDASGNLEGSYYNLDNTAFLNMVITKKSISATPVMEPGNLTRSFSPFVSDGQTWYGADYESSMDPKIEPLVTADGRTLIGVQRVGNGKIIWIGYNLVWHAFNSGNQNEMGVIQDSIGLIG</sequence>
<feature type="transmembrane region" description="Helical" evidence="8">
    <location>
        <begin position="367"/>
        <end position="383"/>
    </location>
</feature>
<feature type="transmembrane region" description="Helical" evidence="8">
    <location>
        <begin position="275"/>
        <end position="293"/>
    </location>
</feature>
<dbReference type="PANTHER" id="PTHR33908:SF11">
    <property type="entry name" value="MEMBRANE PROTEIN"/>
    <property type="match status" value="1"/>
</dbReference>
<feature type="transmembrane region" description="Helical" evidence="8">
    <location>
        <begin position="163"/>
        <end position="192"/>
    </location>
</feature>
<feature type="transmembrane region" description="Helical" evidence="8">
    <location>
        <begin position="337"/>
        <end position="355"/>
    </location>
</feature>
<feature type="transmembrane region" description="Helical" evidence="8">
    <location>
        <begin position="86"/>
        <end position="107"/>
    </location>
</feature>
<feature type="transmembrane region" description="Helical" evidence="8">
    <location>
        <begin position="128"/>
        <end position="151"/>
    </location>
</feature>
<evidence type="ECO:0000256" key="6">
    <source>
        <dbReference type="ARBA" id="ARBA00022989"/>
    </source>
</evidence>
<accession>A0A2H4VDE5</accession>
<keyword evidence="3" id="KW-0328">Glycosyltransferase</keyword>
<evidence type="ECO:0000256" key="1">
    <source>
        <dbReference type="ARBA" id="ARBA00004651"/>
    </source>
</evidence>
<dbReference type="GO" id="GO:0005886">
    <property type="term" value="C:plasma membrane"/>
    <property type="evidence" value="ECO:0007669"/>
    <property type="project" value="UniProtKB-SubCell"/>
</dbReference>
<protein>
    <recommendedName>
        <fullName evidence="9">Glycosyltransferase RgtA/B/C/D-like domain-containing protein</fullName>
    </recommendedName>
</protein>
<evidence type="ECO:0000256" key="4">
    <source>
        <dbReference type="ARBA" id="ARBA00022679"/>
    </source>
</evidence>
<evidence type="ECO:0000256" key="3">
    <source>
        <dbReference type="ARBA" id="ARBA00022676"/>
    </source>
</evidence>
<evidence type="ECO:0000313" key="10">
    <source>
        <dbReference type="EMBL" id="AUB56128.1"/>
    </source>
</evidence>
<feature type="transmembrane region" description="Helical" evidence="8">
    <location>
        <begin position="314"/>
        <end position="331"/>
    </location>
</feature>
<dbReference type="GO" id="GO:0016763">
    <property type="term" value="F:pentosyltransferase activity"/>
    <property type="evidence" value="ECO:0007669"/>
    <property type="project" value="TreeGrafter"/>
</dbReference>
<dbReference type="PANTHER" id="PTHR33908">
    <property type="entry name" value="MANNOSYLTRANSFERASE YKCB-RELATED"/>
    <property type="match status" value="1"/>
</dbReference>
<reference evidence="10 11" key="1">
    <citation type="submission" date="2016-10" db="EMBL/GenBank/DDBJ databases">
        <title>Comparative genomics between deep and shallow subseafloor isolates.</title>
        <authorList>
            <person name="Ishii S."/>
            <person name="Miller J.R."/>
            <person name="Sutton G."/>
            <person name="Suzuki S."/>
            <person name="Methe B."/>
            <person name="Inagaki F."/>
            <person name="Imachi H."/>
        </authorList>
    </citation>
    <scope>NUCLEOTIDE SEQUENCE [LARGE SCALE GENOMIC DNA]</scope>
    <source>
        <strain evidence="10 11">MO-MB1</strain>
    </source>
</reference>
<evidence type="ECO:0000256" key="2">
    <source>
        <dbReference type="ARBA" id="ARBA00022475"/>
    </source>
</evidence>
<dbReference type="AlphaFoldDB" id="A0A2H4VDE5"/>
<keyword evidence="7 8" id="KW-0472">Membrane</keyword>
<dbReference type="InterPro" id="IPR050297">
    <property type="entry name" value="LipidA_mod_glycosyltrf_83"/>
</dbReference>
<feature type="domain" description="Glycosyltransferase RgtA/B/C/D-like" evidence="9">
    <location>
        <begin position="66"/>
        <end position="221"/>
    </location>
</feature>
<dbReference type="InterPro" id="IPR029062">
    <property type="entry name" value="Class_I_gatase-like"/>
</dbReference>
<evidence type="ECO:0000259" key="9">
    <source>
        <dbReference type="Pfam" id="PF13231"/>
    </source>
</evidence>
<keyword evidence="6 8" id="KW-1133">Transmembrane helix</keyword>
<evidence type="ECO:0000256" key="8">
    <source>
        <dbReference type="SAM" id="Phobius"/>
    </source>
</evidence>
<comment type="subcellular location">
    <subcellularLocation>
        <location evidence="1">Cell membrane</location>
        <topology evidence="1">Multi-pass membrane protein</topology>
    </subcellularLocation>
</comment>
<gene>
    <name evidence="10" type="ORF">BK007_09010</name>
</gene>
<organism evidence="10 11">
    <name type="scientific">Methanobacterium subterraneum</name>
    <dbReference type="NCBI Taxonomy" id="59277"/>
    <lineage>
        <taxon>Archaea</taxon>
        <taxon>Methanobacteriati</taxon>
        <taxon>Methanobacteriota</taxon>
        <taxon>Methanomada group</taxon>
        <taxon>Methanobacteria</taxon>
        <taxon>Methanobacteriales</taxon>
        <taxon>Methanobacteriaceae</taxon>
        <taxon>Methanobacterium</taxon>
    </lineage>
</organism>
<feature type="transmembrane region" description="Helical" evidence="8">
    <location>
        <begin position="420"/>
        <end position="441"/>
    </location>
</feature>
<evidence type="ECO:0000256" key="7">
    <source>
        <dbReference type="ARBA" id="ARBA00023136"/>
    </source>
</evidence>
<dbReference type="InterPro" id="IPR038731">
    <property type="entry name" value="RgtA/B/C-like"/>
</dbReference>
<feature type="transmembrane region" description="Helical" evidence="8">
    <location>
        <begin position="389"/>
        <end position="408"/>
    </location>
</feature>
<feature type="transmembrane region" description="Helical" evidence="8">
    <location>
        <begin position="12"/>
        <end position="32"/>
    </location>
</feature>
<evidence type="ECO:0000313" key="11">
    <source>
        <dbReference type="Proteomes" id="UP000232806"/>
    </source>
</evidence>
<dbReference type="Pfam" id="PF13231">
    <property type="entry name" value="PMT_2"/>
    <property type="match status" value="1"/>
</dbReference>
<keyword evidence="2" id="KW-1003">Cell membrane</keyword>
<dbReference type="SUPFAM" id="SSF52317">
    <property type="entry name" value="Class I glutamine amidotransferase-like"/>
    <property type="match status" value="1"/>
</dbReference>
<keyword evidence="4" id="KW-0808">Transferase</keyword>
<dbReference type="Gene3D" id="3.40.50.880">
    <property type="match status" value="1"/>
</dbReference>
<evidence type="ECO:0000256" key="5">
    <source>
        <dbReference type="ARBA" id="ARBA00022692"/>
    </source>
</evidence>